<reference evidence="1 2" key="1">
    <citation type="submission" date="2015-01" db="EMBL/GenBank/DDBJ databases">
        <title>Evolution of Trichinella species and genotypes.</title>
        <authorList>
            <person name="Korhonen P.K."/>
            <person name="Edoardo P."/>
            <person name="Giuseppe L.R."/>
            <person name="Gasser R.B."/>
        </authorList>
    </citation>
    <scope>NUCLEOTIDE SEQUENCE [LARGE SCALE GENOMIC DNA]</scope>
    <source>
        <strain evidence="1">ISS1029</strain>
    </source>
</reference>
<name>A0A0V1HBT8_9BILA</name>
<organism evidence="1 2">
    <name type="scientific">Trichinella zimbabwensis</name>
    <dbReference type="NCBI Taxonomy" id="268475"/>
    <lineage>
        <taxon>Eukaryota</taxon>
        <taxon>Metazoa</taxon>
        <taxon>Ecdysozoa</taxon>
        <taxon>Nematoda</taxon>
        <taxon>Enoplea</taxon>
        <taxon>Dorylaimia</taxon>
        <taxon>Trichinellida</taxon>
        <taxon>Trichinellidae</taxon>
        <taxon>Trichinella</taxon>
    </lineage>
</organism>
<protein>
    <submittedName>
        <fullName evidence="1">Uncharacterized protein</fullName>
    </submittedName>
</protein>
<dbReference type="AlphaFoldDB" id="A0A0V1HBT8"/>
<evidence type="ECO:0000313" key="1">
    <source>
        <dbReference type="EMBL" id="KRZ07820.1"/>
    </source>
</evidence>
<comment type="caution">
    <text evidence="1">The sequence shown here is derived from an EMBL/GenBank/DDBJ whole genome shotgun (WGS) entry which is preliminary data.</text>
</comment>
<dbReference type="EMBL" id="JYDP01000096">
    <property type="protein sequence ID" value="KRZ07820.1"/>
    <property type="molecule type" value="Genomic_DNA"/>
</dbReference>
<dbReference type="Proteomes" id="UP000055024">
    <property type="component" value="Unassembled WGS sequence"/>
</dbReference>
<gene>
    <name evidence="1" type="ORF">T11_11736</name>
</gene>
<sequence>MNNDHHSSSTEHHLKLSLIDNLTINQLISNVLQVVHSWNIYVFLKKHHKDVILEKDGCCDGTLDLIIIILQQQHRSEIVDK</sequence>
<proteinExistence type="predicted"/>
<keyword evidence="2" id="KW-1185">Reference proteome</keyword>
<accession>A0A0V1HBT8</accession>
<evidence type="ECO:0000313" key="2">
    <source>
        <dbReference type="Proteomes" id="UP000055024"/>
    </source>
</evidence>